<protein>
    <submittedName>
        <fullName evidence="1">1121_t:CDS:1</fullName>
    </submittedName>
</protein>
<comment type="caution">
    <text evidence="1">The sequence shown here is derived from an EMBL/GenBank/DDBJ whole genome shotgun (WGS) entry which is preliminary data.</text>
</comment>
<dbReference type="EMBL" id="CAJVPU010001416">
    <property type="protein sequence ID" value="CAG8480111.1"/>
    <property type="molecule type" value="Genomic_DNA"/>
</dbReference>
<accession>A0ACA9KKZ9</accession>
<keyword evidence="2" id="KW-1185">Reference proteome</keyword>
<name>A0ACA9KKZ9_9GLOM</name>
<evidence type="ECO:0000313" key="1">
    <source>
        <dbReference type="EMBL" id="CAG8480111.1"/>
    </source>
</evidence>
<gene>
    <name evidence="1" type="ORF">DHETER_LOCUS2089</name>
</gene>
<sequence>LYLDKSNLSPGEGPSLMLNKELFLSSDKEPYLLLDSKSFLTNELLSENKYSLNNTHFLNEELSNILHIFTQNKRKLSKLPNINTKKRSKPGKSWEKNLLLNNKNIFALDPIFNDTMTRWNSIYLLLEHLLYLYKAIKRLQKDFAKDKERTIKQNSKALEELLLEEEDLLRIQELVKLLSPFAYVITIMGSDQYSTFSMILSLIRILQDHLFENEMILKHSIVRDVRNEIELSFGNH</sequence>
<reference evidence="1" key="1">
    <citation type="submission" date="2021-06" db="EMBL/GenBank/DDBJ databases">
        <authorList>
            <person name="Kallberg Y."/>
            <person name="Tangrot J."/>
            <person name="Rosling A."/>
        </authorList>
    </citation>
    <scope>NUCLEOTIDE SEQUENCE</scope>
    <source>
        <strain evidence="1">IL203A</strain>
    </source>
</reference>
<evidence type="ECO:0000313" key="2">
    <source>
        <dbReference type="Proteomes" id="UP000789702"/>
    </source>
</evidence>
<organism evidence="1 2">
    <name type="scientific">Dentiscutata heterogama</name>
    <dbReference type="NCBI Taxonomy" id="1316150"/>
    <lineage>
        <taxon>Eukaryota</taxon>
        <taxon>Fungi</taxon>
        <taxon>Fungi incertae sedis</taxon>
        <taxon>Mucoromycota</taxon>
        <taxon>Glomeromycotina</taxon>
        <taxon>Glomeromycetes</taxon>
        <taxon>Diversisporales</taxon>
        <taxon>Gigasporaceae</taxon>
        <taxon>Dentiscutata</taxon>
    </lineage>
</organism>
<dbReference type="Proteomes" id="UP000789702">
    <property type="component" value="Unassembled WGS sequence"/>
</dbReference>
<proteinExistence type="predicted"/>
<feature type="non-terminal residue" evidence="1">
    <location>
        <position position="1"/>
    </location>
</feature>